<keyword evidence="1" id="KW-0812">Transmembrane</keyword>
<evidence type="ECO:0000313" key="3">
    <source>
        <dbReference type="Proteomes" id="UP001232148"/>
    </source>
</evidence>
<name>A0AAD9M7S7_9PEZI</name>
<proteinExistence type="predicted"/>
<dbReference type="AlphaFoldDB" id="A0AAD9M7S7"/>
<accession>A0AAD9M7S7</accession>
<sequence length="57" mass="6449">MVLKLDFSCIEGTVAIGFALIAMWILPDYPYTTKVSYVVVTSNATHMRKTLGFSHYF</sequence>
<keyword evidence="1" id="KW-0472">Membrane</keyword>
<evidence type="ECO:0000313" key="2">
    <source>
        <dbReference type="EMBL" id="KAK2032385.1"/>
    </source>
</evidence>
<comment type="caution">
    <text evidence="2">The sequence shown here is derived from an EMBL/GenBank/DDBJ whole genome shotgun (WGS) entry which is preliminary data.</text>
</comment>
<gene>
    <name evidence="2" type="ORF">LX32DRAFT_690892</name>
</gene>
<reference evidence="2" key="1">
    <citation type="submission" date="2021-06" db="EMBL/GenBank/DDBJ databases">
        <title>Comparative genomics, transcriptomics and evolutionary studies reveal genomic signatures of adaptation to plant cell wall in hemibiotrophic fungi.</title>
        <authorList>
            <consortium name="DOE Joint Genome Institute"/>
            <person name="Baroncelli R."/>
            <person name="Diaz J.F."/>
            <person name="Benocci T."/>
            <person name="Peng M."/>
            <person name="Battaglia E."/>
            <person name="Haridas S."/>
            <person name="Andreopoulos W."/>
            <person name="Labutti K."/>
            <person name="Pangilinan J."/>
            <person name="Floch G.L."/>
            <person name="Makela M.R."/>
            <person name="Henrissat B."/>
            <person name="Grigoriev I.V."/>
            <person name="Crouch J.A."/>
            <person name="De Vries R.P."/>
            <person name="Sukno S.A."/>
            <person name="Thon M.R."/>
        </authorList>
    </citation>
    <scope>NUCLEOTIDE SEQUENCE</scope>
    <source>
        <strain evidence="2">MAFF235873</strain>
    </source>
</reference>
<dbReference type="EMBL" id="MU842831">
    <property type="protein sequence ID" value="KAK2032385.1"/>
    <property type="molecule type" value="Genomic_DNA"/>
</dbReference>
<protein>
    <submittedName>
        <fullName evidence="2">Uncharacterized protein</fullName>
    </submittedName>
</protein>
<keyword evidence="3" id="KW-1185">Reference proteome</keyword>
<keyword evidence="1" id="KW-1133">Transmembrane helix</keyword>
<organism evidence="2 3">
    <name type="scientific">Colletotrichum zoysiae</name>
    <dbReference type="NCBI Taxonomy" id="1216348"/>
    <lineage>
        <taxon>Eukaryota</taxon>
        <taxon>Fungi</taxon>
        <taxon>Dikarya</taxon>
        <taxon>Ascomycota</taxon>
        <taxon>Pezizomycotina</taxon>
        <taxon>Sordariomycetes</taxon>
        <taxon>Hypocreomycetidae</taxon>
        <taxon>Glomerellales</taxon>
        <taxon>Glomerellaceae</taxon>
        <taxon>Colletotrichum</taxon>
        <taxon>Colletotrichum graminicola species complex</taxon>
    </lineage>
</organism>
<evidence type="ECO:0000256" key="1">
    <source>
        <dbReference type="SAM" id="Phobius"/>
    </source>
</evidence>
<dbReference type="Proteomes" id="UP001232148">
    <property type="component" value="Unassembled WGS sequence"/>
</dbReference>
<feature type="transmembrane region" description="Helical" evidence="1">
    <location>
        <begin position="7"/>
        <end position="26"/>
    </location>
</feature>